<dbReference type="EMBL" id="JMFG01000017">
    <property type="protein sequence ID" value="KDA53765.1"/>
    <property type="molecule type" value="Genomic_DNA"/>
</dbReference>
<dbReference type="GO" id="GO:0003824">
    <property type="term" value="F:catalytic activity"/>
    <property type="evidence" value="ECO:0007669"/>
    <property type="project" value="UniProtKB-ARBA"/>
</dbReference>
<name>A0A062XZ25_9BACT</name>
<dbReference type="PANTHER" id="PTHR42964">
    <property type="entry name" value="ENOYL-COA HYDRATASE"/>
    <property type="match status" value="1"/>
</dbReference>
<dbReference type="Pfam" id="PF00378">
    <property type="entry name" value="ECH_1"/>
    <property type="match status" value="1"/>
</dbReference>
<comment type="similarity">
    <text evidence="1">Belongs to the enoyl-CoA hydratase/isomerase family.</text>
</comment>
<comment type="caution">
    <text evidence="2">The sequence shown here is derived from an EMBL/GenBank/DDBJ whole genome shotgun (WGS) entry which is preliminary data.</text>
</comment>
<organism evidence="2 3">
    <name type="scientific">Thermoanaerobaculum aquaticum</name>
    <dbReference type="NCBI Taxonomy" id="1312852"/>
    <lineage>
        <taxon>Bacteria</taxon>
        <taxon>Pseudomonadati</taxon>
        <taxon>Acidobacteriota</taxon>
        <taxon>Thermoanaerobaculia</taxon>
        <taxon>Thermoanaerobaculales</taxon>
        <taxon>Thermoanaerobaculaceae</taxon>
        <taxon>Thermoanaerobaculum</taxon>
    </lineage>
</organism>
<proteinExistence type="inferred from homology"/>
<gene>
    <name evidence="2" type="ORF">EG19_02815</name>
</gene>
<dbReference type="OrthoDB" id="9771883at2"/>
<dbReference type="Gene3D" id="3.90.226.10">
    <property type="entry name" value="2-enoyl-CoA Hydratase, Chain A, domain 1"/>
    <property type="match status" value="1"/>
</dbReference>
<accession>A0A062XZ25</accession>
<dbReference type="InterPro" id="IPR051683">
    <property type="entry name" value="Enoyl-CoA_Hydratase/Isomerase"/>
</dbReference>
<dbReference type="Proteomes" id="UP000027284">
    <property type="component" value="Unassembled WGS sequence"/>
</dbReference>
<dbReference type="InterPro" id="IPR001753">
    <property type="entry name" value="Enoyl-CoA_hydra/iso"/>
</dbReference>
<dbReference type="STRING" id="1312852.EG19_02815"/>
<evidence type="ECO:0000256" key="1">
    <source>
        <dbReference type="ARBA" id="ARBA00005254"/>
    </source>
</evidence>
<dbReference type="CDD" id="cd06558">
    <property type="entry name" value="crotonase-like"/>
    <property type="match status" value="1"/>
</dbReference>
<evidence type="ECO:0000313" key="3">
    <source>
        <dbReference type="Proteomes" id="UP000027284"/>
    </source>
</evidence>
<evidence type="ECO:0000313" key="2">
    <source>
        <dbReference type="EMBL" id="KDA53765.1"/>
    </source>
</evidence>
<sequence length="257" mass="27630">MEPVRLTSHGPVAIVELARPEVRNALSRETVDLLTSYLSRLRSEPLRALILTGEGGHFCAGAHLGELSESLDQPGAGQKEASRLAALYSALLHFPYLTVAAVEGSAFGGGAGLACACDFVVASPEAVLQFSELRLGFVPALISVFLDRRVGSARLAQLFLNPRPLSAAEAQSLGLVDEVNPNPLARAQELALEVAAKTAPSAVTACKRLLLELSHPQLDQQLARAAQVNAVQREQPDFRRGVEHFLTHKRFRDWLGS</sequence>
<keyword evidence="3" id="KW-1185">Reference proteome</keyword>
<dbReference type="PANTHER" id="PTHR42964:SF1">
    <property type="entry name" value="POLYKETIDE BIOSYNTHESIS ENOYL-COA HYDRATASE PKSH-RELATED"/>
    <property type="match status" value="1"/>
</dbReference>
<protein>
    <recommendedName>
        <fullName evidence="4">Enoyl-CoA hydratase/isomerase family protein</fullName>
    </recommendedName>
</protein>
<evidence type="ECO:0008006" key="4">
    <source>
        <dbReference type="Google" id="ProtNLM"/>
    </source>
</evidence>
<dbReference type="SUPFAM" id="SSF52096">
    <property type="entry name" value="ClpP/crotonase"/>
    <property type="match status" value="1"/>
</dbReference>
<dbReference type="InterPro" id="IPR029045">
    <property type="entry name" value="ClpP/crotonase-like_dom_sf"/>
</dbReference>
<dbReference type="RefSeq" id="WP_038049026.1">
    <property type="nucleotide sequence ID" value="NZ_JMFG01000017.1"/>
</dbReference>
<reference evidence="2 3" key="1">
    <citation type="submission" date="2014-04" db="EMBL/GenBank/DDBJ databases">
        <title>The Genome Sequence of Thermoanaerobaculum aquaticum MP-01, The First Cultivated Group 23 Acidobacterium.</title>
        <authorList>
            <person name="Stamps B.W."/>
            <person name="Losey N.A."/>
            <person name="Lawson P.A."/>
            <person name="Stevenson B.S."/>
        </authorList>
    </citation>
    <scope>NUCLEOTIDE SEQUENCE [LARGE SCALE GENOMIC DNA]</scope>
    <source>
        <strain evidence="2 3">MP-01</strain>
    </source>
</reference>
<dbReference type="AlphaFoldDB" id="A0A062XZ25"/>